<sequence length="608" mass="69545">MLFSQGLLLLLCQLTSAPPGSTLLLCHASSGATCWYLNSCKFVQNVNFFFFDYYIAVVKKGSTFSSHYFLIFCLLTKQKDKLILQRKNVATWYVCGPTVYDSAHLGHARTNVQFDIIRRILTNIFEIDIIQVLNITDIDDKIIAKAAKEGISMAEVSRKYEHEFFNDMAALNVLPPTFVPHVTDNIDTIIQYIDRIMKKRCAYATPSGSVYFNVSASPHYGKLHSKESLTTESIDSEKQNPLDFVLWKAVKPGEPFWESPWGKGRPGWHIECSAMASKIFGDKIDIHSGGEDLIFPHHENEIAQSEAHYGCDQWVNYWLHTGHVYLSQQNEKMSKSLQNVILISDFLKSYTSDQFRMLCMLTHYRNRMAYQDNVLVAVTSLLQQLESYLQNSEAYIKGHLKCKSISEAEVFSRLERTKTEVKIALADDFNTPKAMKNILELVQFLNSQLSTSKENIICSRSPVSVAAASLYIKNIFKILGINLGQQENSLESSFLQHQMSCVLDSSLKFRNEVRQFIFDPPKDLSFGTDYEKLTSKEQKKKKFQIFQPLLKSSDNLRKEYSSANIQVMYLILLSTDNANNVELTKKMRHFYVAFNLLSPPEVYLESNN</sequence>
<dbReference type="InterPro" id="IPR015273">
    <property type="entry name" value="Cys-tRNA-synt_Ia_DALR"/>
</dbReference>
<evidence type="ECO:0000256" key="10">
    <source>
        <dbReference type="ARBA" id="ARBA00023146"/>
    </source>
</evidence>
<dbReference type="InterPro" id="IPR032678">
    <property type="entry name" value="tRNA-synt_1_cat_dom"/>
</dbReference>
<protein>
    <recommendedName>
        <fullName evidence="3">cysteine--tRNA ligase</fullName>
        <ecNumber evidence="3">6.1.1.16</ecNumber>
    </recommendedName>
    <alternativeName>
        <fullName evidence="11">Cysteinyl-tRNA synthetase</fullName>
    </alternativeName>
</protein>
<evidence type="ECO:0000256" key="12">
    <source>
        <dbReference type="ARBA" id="ARBA00043868"/>
    </source>
</evidence>
<dbReference type="OrthoDB" id="438179at2759"/>
<reference evidence="21" key="1">
    <citation type="submission" date="2021-01" db="EMBL/GenBank/DDBJ databases">
        <authorList>
            <person name="Li R."/>
            <person name="Bekaert M."/>
        </authorList>
    </citation>
    <scope>NUCLEOTIDE SEQUENCE</scope>
    <source>
        <strain evidence="21">Farmed</strain>
    </source>
</reference>
<evidence type="ECO:0000256" key="8">
    <source>
        <dbReference type="ARBA" id="ARBA00022840"/>
    </source>
</evidence>
<dbReference type="Gene3D" id="3.40.50.620">
    <property type="entry name" value="HUPs"/>
    <property type="match status" value="1"/>
</dbReference>
<comment type="catalytic activity">
    <reaction evidence="15">
        <text>2 L-cysteine = S-sulfanyl-L-cysteine + L-alanine</text>
        <dbReference type="Rhea" id="RHEA:78543"/>
        <dbReference type="ChEBI" id="CHEBI:35235"/>
        <dbReference type="ChEBI" id="CHEBI:57972"/>
        <dbReference type="ChEBI" id="CHEBI:58591"/>
    </reaction>
    <physiologicalReaction direction="left-to-right" evidence="15">
        <dbReference type="Rhea" id="RHEA:78544"/>
    </physiologicalReaction>
</comment>
<dbReference type="GO" id="GO:0005737">
    <property type="term" value="C:cytoplasm"/>
    <property type="evidence" value="ECO:0007669"/>
    <property type="project" value="InterPro"/>
</dbReference>
<keyword evidence="5" id="KW-0479">Metal-binding</keyword>
<comment type="similarity">
    <text evidence="2">Belongs to the class-I aminoacyl-tRNA synthetase family.</text>
</comment>
<evidence type="ECO:0000256" key="5">
    <source>
        <dbReference type="ARBA" id="ARBA00022723"/>
    </source>
</evidence>
<dbReference type="GO" id="GO:0006423">
    <property type="term" value="P:cysteinyl-tRNA aminoacylation"/>
    <property type="evidence" value="ECO:0007669"/>
    <property type="project" value="InterPro"/>
</dbReference>
<dbReference type="Pfam" id="PF09190">
    <property type="entry name" value="DALR_2"/>
    <property type="match status" value="1"/>
</dbReference>
<comment type="cofactor">
    <cofactor evidence="1">
        <name>Zn(2+)</name>
        <dbReference type="ChEBI" id="CHEBI:29105"/>
    </cofactor>
</comment>
<evidence type="ECO:0000256" key="7">
    <source>
        <dbReference type="ARBA" id="ARBA00022833"/>
    </source>
</evidence>
<dbReference type="PRINTS" id="PR00983">
    <property type="entry name" value="TRNASYNTHCYS"/>
</dbReference>
<keyword evidence="6" id="KW-0547">Nucleotide-binding</keyword>
<dbReference type="AlphaFoldDB" id="A0A812DDC4"/>
<dbReference type="EC" id="6.1.1.16" evidence="3"/>
<comment type="catalytic activity">
    <reaction evidence="18">
        <text>tRNA(Cys) + L-cysteine + ATP = L-cysteinyl-tRNA(Cys) + AMP + diphosphate</text>
        <dbReference type="Rhea" id="RHEA:17773"/>
        <dbReference type="Rhea" id="RHEA-COMP:9661"/>
        <dbReference type="Rhea" id="RHEA-COMP:9679"/>
        <dbReference type="ChEBI" id="CHEBI:30616"/>
        <dbReference type="ChEBI" id="CHEBI:33019"/>
        <dbReference type="ChEBI" id="CHEBI:35235"/>
        <dbReference type="ChEBI" id="CHEBI:78442"/>
        <dbReference type="ChEBI" id="CHEBI:78517"/>
        <dbReference type="ChEBI" id="CHEBI:456215"/>
        <dbReference type="EC" id="6.1.1.16"/>
    </reaction>
    <physiologicalReaction direction="right-to-left" evidence="18">
        <dbReference type="Rhea" id="RHEA:17775"/>
    </physiologicalReaction>
</comment>
<dbReference type="InterPro" id="IPR015803">
    <property type="entry name" value="Cys-tRNA-ligase"/>
</dbReference>
<feature type="chain" id="PRO_5032815293" description="cysteine--tRNA ligase" evidence="19">
    <location>
        <begin position="18"/>
        <end position="608"/>
    </location>
</feature>
<keyword evidence="9" id="KW-0648">Protein biosynthesis</keyword>
<evidence type="ECO:0000256" key="13">
    <source>
        <dbReference type="ARBA" id="ARBA00045476"/>
    </source>
</evidence>
<dbReference type="SUPFAM" id="SSF52374">
    <property type="entry name" value="Nucleotidylyl transferase"/>
    <property type="match status" value="1"/>
</dbReference>
<dbReference type="Gene3D" id="1.20.120.1910">
    <property type="entry name" value="Cysteine-tRNA ligase, C-terminal anti-codon recognition domain"/>
    <property type="match status" value="1"/>
</dbReference>
<dbReference type="Proteomes" id="UP000597762">
    <property type="component" value="Unassembled WGS sequence"/>
</dbReference>
<evidence type="ECO:0000313" key="22">
    <source>
        <dbReference type="Proteomes" id="UP000597762"/>
    </source>
</evidence>
<comment type="function">
    <text evidence="13">In addition to its role as an aminoacyl-tRNA synthetase, has also cysteine persulfide synthase activity. Produces reactive persulfide species such as cysteine persulfide (CysSSH) from substrate cysteine and mediate direct incorporation of CysSSH into proteins during translations, resulting in protein persulfides and polysulfides. CysSSHs behave as potent antioxidants and cellular protectants.</text>
</comment>
<evidence type="ECO:0000256" key="18">
    <source>
        <dbReference type="ARBA" id="ARBA00049046"/>
    </source>
</evidence>
<dbReference type="CDD" id="cd00672">
    <property type="entry name" value="CysRS_core"/>
    <property type="match status" value="1"/>
</dbReference>
<feature type="signal peptide" evidence="19">
    <location>
        <begin position="1"/>
        <end position="17"/>
    </location>
</feature>
<comment type="catalytic activity">
    <reaction evidence="17">
        <text>S-sulfanyl-L-cysteine + tRNA(Cys) + ATP = (S)-sulfanyl-L-cysteinyl-tRNA(Cys) + AMP + diphosphate</text>
        <dbReference type="Rhea" id="RHEA:78647"/>
        <dbReference type="Rhea" id="RHEA-COMP:9661"/>
        <dbReference type="Rhea" id="RHEA-COMP:19119"/>
        <dbReference type="ChEBI" id="CHEBI:30616"/>
        <dbReference type="ChEBI" id="CHEBI:33019"/>
        <dbReference type="ChEBI" id="CHEBI:58591"/>
        <dbReference type="ChEBI" id="CHEBI:78442"/>
        <dbReference type="ChEBI" id="CHEBI:229520"/>
        <dbReference type="ChEBI" id="CHEBI:456215"/>
    </reaction>
    <physiologicalReaction direction="left-to-right" evidence="17">
        <dbReference type="Rhea" id="RHEA:78648"/>
    </physiologicalReaction>
</comment>
<accession>A0A812DDC4</accession>
<comment type="caution">
    <text evidence="21">The sequence shown here is derived from an EMBL/GenBank/DDBJ whole genome shotgun (WGS) entry which is preliminary data.</text>
</comment>
<dbReference type="PANTHER" id="PTHR10890:SF27">
    <property type="entry name" value="CYSTEINE--TRNA LIGASE, MITOCHONDRIAL-RELATED"/>
    <property type="match status" value="1"/>
</dbReference>
<evidence type="ECO:0000256" key="4">
    <source>
        <dbReference type="ARBA" id="ARBA00022598"/>
    </source>
</evidence>
<keyword evidence="19" id="KW-0732">Signal</keyword>
<dbReference type="SMART" id="SM00840">
    <property type="entry name" value="DALR_2"/>
    <property type="match status" value="1"/>
</dbReference>
<dbReference type="GO" id="GO:0046872">
    <property type="term" value="F:metal ion binding"/>
    <property type="evidence" value="ECO:0007669"/>
    <property type="project" value="UniProtKB-KW"/>
</dbReference>
<evidence type="ECO:0000256" key="6">
    <source>
        <dbReference type="ARBA" id="ARBA00022741"/>
    </source>
</evidence>
<dbReference type="InterPro" id="IPR009080">
    <property type="entry name" value="tRNAsynth_Ia_anticodon-bd"/>
</dbReference>
<evidence type="ECO:0000259" key="20">
    <source>
        <dbReference type="SMART" id="SM00840"/>
    </source>
</evidence>
<dbReference type="EMBL" id="CAHIKZ030003103">
    <property type="protein sequence ID" value="CAE1296193.1"/>
    <property type="molecule type" value="Genomic_DNA"/>
</dbReference>
<dbReference type="NCBIfam" id="TIGR00435">
    <property type="entry name" value="cysS"/>
    <property type="match status" value="1"/>
</dbReference>
<evidence type="ECO:0000256" key="16">
    <source>
        <dbReference type="ARBA" id="ARBA00047731"/>
    </source>
</evidence>
<dbReference type="InterPro" id="IPR014729">
    <property type="entry name" value="Rossmann-like_a/b/a_fold"/>
</dbReference>
<evidence type="ECO:0000256" key="15">
    <source>
        <dbReference type="ARBA" id="ARBA00047548"/>
    </source>
</evidence>
<dbReference type="PANTHER" id="PTHR10890">
    <property type="entry name" value="CYSTEINYL-TRNA SYNTHETASE"/>
    <property type="match status" value="1"/>
</dbReference>
<keyword evidence="4 21" id="KW-0436">Ligase</keyword>
<evidence type="ECO:0000256" key="3">
    <source>
        <dbReference type="ARBA" id="ARBA00012832"/>
    </source>
</evidence>
<evidence type="ECO:0000256" key="1">
    <source>
        <dbReference type="ARBA" id="ARBA00001947"/>
    </source>
</evidence>
<organism evidence="21 22">
    <name type="scientific">Acanthosepion pharaonis</name>
    <name type="common">Pharaoh cuttlefish</name>
    <name type="synonym">Sepia pharaonis</name>
    <dbReference type="NCBI Taxonomy" id="158019"/>
    <lineage>
        <taxon>Eukaryota</taxon>
        <taxon>Metazoa</taxon>
        <taxon>Spiralia</taxon>
        <taxon>Lophotrochozoa</taxon>
        <taxon>Mollusca</taxon>
        <taxon>Cephalopoda</taxon>
        <taxon>Coleoidea</taxon>
        <taxon>Decapodiformes</taxon>
        <taxon>Sepiida</taxon>
        <taxon>Sepiina</taxon>
        <taxon>Sepiidae</taxon>
        <taxon>Acanthosepion</taxon>
    </lineage>
</organism>
<dbReference type="HAMAP" id="MF_00041">
    <property type="entry name" value="Cys_tRNA_synth"/>
    <property type="match status" value="1"/>
</dbReference>
<dbReference type="SUPFAM" id="SSF47323">
    <property type="entry name" value="Anticodon-binding domain of a subclass of class I aminoacyl-tRNA synthetases"/>
    <property type="match status" value="1"/>
</dbReference>
<dbReference type="InterPro" id="IPR024909">
    <property type="entry name" value="Cys-tRNA/MSH_ligase"/>
</dbReference>
<proteinExistence type="inferred from homology"/>
<keyword evidence="22" id="KW-1185">Reference proteome</keyword>
<evidence type="ECO:0000256" key="9">
    <source>
        <dbReference type="ARBA" id="ARBA00022917"/>
    </source>
</evidence>
<keyword evidence="8" id="KW-0067">ATP-binding</keyword>
<comment type="catalytic activity">
    <reaction evidence="16">
        <text>S-sulfanyl-L-cysteine + L-cysteine = S-disulfanyl-L-cysteine + L-alanine</text>
        <dbReference type="Rhea" id="RHEA:78627"/>
        <dbReference type="ChEBI" id="CHEBI:35235"/>
        <dbReference type="ChEBI" id="CHEBI:57972"/>
        <dbReference type="ChEBI" id="CHEBI:58591"/>
        <dbReference type="ChEBI" id="CHEBI:229465"/>
    </reaction>
    <physiologicalReaction direction="left-to-right" evidence="16">
        <dbReference type="Rhea" id="RHEA:78628"/>
    </physiologicalReaction>
</comment>
<keyword evidence="10" id="KW-0030">Aminoacyl-tRNA synthetase</keyword>
<dbReference type="Pfam" id="PF01406">
    <property type="entry name" value="tRNA-synt_1e"/>
    <property type="match status" value="1"/>
</dbReference>
<feature type="domain" description="Cysteinyl-tRNA synthetase class Ia DALR" evidence="20">
    <location>
        <begin position="420"/>
        <end position="490"/>
    </location>
</feature>
<evidence type="ECO:0000256" key="19">
    <source>
        <dbReference type="SAM" id="SignalP"/>
    </source>
</evidence>
<comment type="function">
    <text evidence="12">Mitochondrial cysteine-specific aminoacyl-tRNA synthetase that catalyzes the ATP-dependent ligation of cysteine to tRNA(Cys).</text>
</comment>
<gene>
    <name evidence="21" type="ORF">SPHA_51285</name>
</gene>
<evidence type="ECO:0000313" key="21">
    <source>
        <dbReference type="EMBL" id="CAE1296193.1"/>
    </source>
</evidence>
<dbReference type="GO" id="GO:0005524">
    <property type="term" value="F:ATP binding"/>
    <property type="evidence" value="ECO:0007669"/>
    <property type="project" value="UniProtKB-KW"/>
</dbReference>
<dbReference type="FunFam" id="3.40.50.620:FF:000027">
    <property type="entry name" value="Cysteine--tRNA ligase, cytoplasmic"/>
    <property type="match status" value="1"/>
</dbReference>
<evidence type="ECO:0000256" key="11">
    <source>
        <dbReference type="ARBA" id="ARBA00031499"/>
    </source>
</evidence>
<evidence type="ECO:0000256" key="14">
    <source>
        <dbReference type="ARBA" id="ARBA00047499"/>
    </source>
</evidence>
<evidence type="ECO:0000256" key="2">
    <source>
        <dbReference type="ARBA" id="ARBA00005594"/>
    </source>
</evidence>
<dbReference type="GO" id="GO:0004817">
    <property type="term" value="F:cysteine-tRNA ligase activity"/>
    <property type="evidence" value="ECO:0007669"/>
    <property type="project" value="UniProtKB-EC"/>
</dbReference>
<name>A0A812DDC4_ACAPH</name>
<keyword evidence="7" id="KW-0862">Zinc</keyword>
<evidence type="ECO:0000256" key="17">
    <source>
        <dbReference type="ARBA" id="ARBA00048609"/>
    </source>
</evidence>
<comment type="catalytic activity">
    <reaction evidence="14">
        <text>S-disulfanyl-L-cysteine + tRNA(Cys) + ATP = (S)-disulfanyl-L-cysteinyl-tRNA(Cys) + AMP + diphosphate</text>
        <dbReference type="Rhea" id="RHEA:78651"/>
        <dbReference type="Rhea" id="RHEA-COMP:9661"/>
        <dbReference type="Rhea" id="RHEA-COMP:19120"/>
        <dbReference type="ChEBI" id="CHEBI:30616"/>
        <dbReference type="ChEBI" id="CHEBI:33019"/>
        <dbReference type="ChEBI" id="CHEBI:78442"/>
        <dbReference type="ChEBI" id="CHEBI:229465"/>
        <dbReference type="ChEBI" id="CHEBI:229521"/>
        <dbReference type="ChEBI" id="CHEBI:456215"/>
    </reaction>
    <physiologicalReaction direction="left-to-right" evidence="14">
        <dbReference type="Rhea" id="RHEA:78652"/>
    </physiologicalReaction>
</comment>